<evidence type="ECO:0000313" key="1">
    <source>
        <dbReference type="EMBL" id="MDL2419136.1"/>
    </source>
</evidence>
<proteinExistence type="predicted"/>
<dbReference type="Proteomes" id="UP001229716">
    <property type="component" value="Unassembled WGS sequence"/>
</dbReference>
<accession>A0ABT7KYB3</accession>
<keyword evidence="2" id="KW-1185">Reference proteome</keyword>
<dbReference type="EMBL" id="JASWHZ010000001">
    <property type="protein sequence ID" value="MDL2419136.1"/>
    <property type="molecule type" value="Genomic_DNA"/>
</dbReference>
<sequence>MQWKLGRLQENVKQEALQIIESGADLARWEEEPKLQKKREVVLNKLREQLNSPQPEAKKVPKRFIANTSLKVGDAVSYELVSGNYIILKVIKIVEEWHGDRYPLFEMCDWEGKEIPSKEKIDQLELKIKTYEGGKQEVVKLAIYPAGKRDSTLKESK</sequence>
<organism evidence="1 2">
    <name type="scientific">Bacillus shihchuchen</name>
    <dbReference type="NCBI Taxonomy" id="3036942"/>
    <lineage>
        <taxon>Bacteria</taxon>
        <taxon>Bacillati</taxon>
        <taxon>Bacillota</taxon>
        <taxon>Bacilli</taxon>
        <taxon>Bacillales</taxon>
        <taxon>Bacillaceae</taxon>
        <taxon>Bacillus</taxon>
        <taxon>Bacillus cereus group</taxon>
    </lineage>
</organism>
<protein>
    <submittedName>
        <fullName evidence="1">Uncharacterized protein</fullName>
    </submittedName>
</protein>
<gene>
    <name evidence="1" type="ORF">P6F46_25060</name>
</gene>
<reference evidence="1 2" key="1">
    <citation type="journal article" date="2023" name="Int. J. Mol. Sci.">
        <title>Pathogenicity and Genomic Characterization of a Novel Genospecies, Bacillus shihchuchen, of the Bacillus cereus Group Isolated from Chinese Softshell Turtle (Pelodiscus sinensis).</title>
        <authorList>
            <person name="Cheng L.W."/>
            <person name="Byadgi O.V."/>
            <person name="Tsai C.E."/>
            <person name="Wang P.C."/>
            <person name="Chen S.C."/>
        </authorList>
    </citation>
    <scope>NUCLEOTIDE SEQUENCE [LARGE SCALE GENOMIC DNA]</scope>
    <source>
        <strain evidence="1 2">QF108-045</strain>
    </source>
</reference>
<evidence type="ECO:0000313" key="2">
    <source>
        <dbReference type="Proteomes" id="UP001229716"/>
    </source>
</evidence>
<comment type="caution">
    <text evidence="1">The sequence shown here is derived from an EMBL/GenBank/DDBJ whole genome shotgun (WGS) entry which is preliminary data.</text>
</comment>
<name>A0ABT7KYB3_9BACI</name>